<dbReference type="OrthoDB" id="3238747at2"/>
<protein>
    <submittedName>
        <fullName evidence="1">Uncharacterized protein</fullName>
    </submittedName>
</protein>
<gene>
    <name evidence="1" type="ORF">FD04_GL001525</name>
</gene>
<reference evidence="1 2" key="1">
    <citation type="journal article" date="2015" name="Genome Announc.">
        <title>Expanding the biotechnology potential of lactobacilli through comparative genomics of 213 strains and associated genera.</title>
        <authorList>
            <person name="Sun Z."/>
            <person name="Harris H.M."/>
            <person name="McCann A."/>
            <person name="Guo C."/>
            <person name="Argimon S."/>
            <person name="Zhang W."/>
            <person name="Yang X."/>
            <person name="Jeffery I.B."/>
            <person name="Cooney J.C."/>
            <person name="Kagawa T.F."/>
            <person name="Liu W."/>
            <person name="Song Y."/>
            <person name="Salvetti E."/>
            <person name="Wrobel A."/>
            <person name="Rasinkangas P."/>
            <person name="Parkhill J."/>
            <person name="Rea M.C."/>
            <person name="O'Sullivan O."/>
            <person name="Ritari J."/>
            <person name="Douillard F.P."/>
            <person name="Paul Ross R."/>
            <person name="Yang R."/>
            <person name="Briner A.E."/>
            <person name="Felis G.E."/>
            <person name="de Vos W.M."/>
            <person name="Barrangou R."/>
            <person name="Klaenhammer T.R."/>
            <person name="Caufield P.W."/>
            <person name="Cui Y."/>
            <person name="Zhang H."/>
            <person name="O'Toole P.W."/>
        </authorList>
    </citation>
    <scope>NUCLEOTIDE SEQUENCE [LARGE SCALE GENOMIC DNA]</scope>
    <source>
        <strain evidence="1 2">DSM 19909</strain>
    </source>
</reference>
<accession>A0A0R1LPU4</accession>
<sequence length="254" mass="28240">MFEMTPTWHDGRLTLTLEPDHGIIELQPAPVSPNKSVSTLYFQGPMLLSIDQQPDSITPDRVLTIQPEEGIEPRYLSQTIATLAKKAGYQVSVTTIKIPANHQQPTLAYLDQLTPITTLLGLSFPAKVIAKKQSAKVQHRWKKAVATVAFTTNYADTNATIYWRKRNEMVILAGAKMKAEPTLNADGSLGFSARFAQQLRAEHQTAFNNNFVTTEDIVLKSTNEVGLFLYFAGTNSWLQFKDADGKTLDEWAAV</sequence>
<dbReference type="Proteomes" id="UP000051160">
    <property type="component" value="Unassembled WGS sequence"/>
</dbReference>
<evidence type="ECO:0000313" key="1">
    <source>
        <dbReference type="EMBL" id="KRK97496.1"/>
    </source>
</evidence>
<organism evidence="1 2">
    <name type="scientific">Secundilactobacillus odoratitofui DSM 19909 = JCM 15043</name>
    <dbReference type="NCBI Taxonomy" id="1423776"/>
    <lineage>
        <taxon>Bacteria</taxon>
        <taxon>Bacillati</taxon>
        <taxon>Bacillota</taxon>
        <taxon>Bacilli</taxon>
        <taxon>Lactobacillales</taxon>
        <taxon>Lactobacillaceae</taxon>
        <taxon>Secundilactobacillus</taxon>
    </lineage>
</organism>
<proteinExistence type="predicted"/>
<name>A0A0R1LPU4_9LACO</name>
<dbReference type="PATRIC" id="fig|1423776.4.peg.1543"/>
<dbReference type="RefSeq" id="WP_056948431.1">
    <property type="nucleotide sequence ID" value="NZ_AZEE01000029.1"/>
</dbReference>
<dbReference type="AlphaFoldDB" id="A0A0R1LPU4"/>
<dbReference type="STRING" id="1423776.FD04_GL001525"/>
<keyword evidence="2" id="KW-1185">Reference proteome</keyword>
<dbReference type="EMBL" id="AZEE01000029">
    <property type="protein sequence ID" value="KRK97496.1"/>
    <property type="molecule type" value="Genomic_DNA"/>
</dbReference>
<evidence type="ECO:0000313" key="2">
    <source>
        <dbReference type="Proteomes" id="UP000051160"/>
    </source>
</evidence>
<comment type="caution">
    <text evidence="1">The sequence shown here is derived from an EMBL/GenBank/DDBJ whole genome shotgun (WGS) entry which is preliminary data.</text>
</comment>